<accession>A0A8D3WIZ4</accession>
<organism evidence="1 2">
    <name type="scientific">Streptomyces pratensis (strain ATCC 33331 / IAF-45CD)</name>
    <dbReference type="NCBI Taxonomy" id="591167"/>
    <lineage>
        <taxon>Bacteria</taxon>
        <taxon>Bacillati</taxon>
        <taxon>Actinomycetota</taxon>
        <taxon>Actinomycetes</taxon>
        <taxon>Kitasatosporales</taxon>
        <taxon>Streptomycetaceae</taxon>
        <taxon>Streptomyces</taxon>
    </lineage>
</organism>
<evidence type="ECO:0000313" key="2">
    <source>
        <dbReference type="Proteomes" id="UP000002066"/>
    </source>
</evidence>
<name>A0A8D3WIZ4_STRFA</name>
<gene>
    <name evidence="1" type="ordered locus">Sfla_4133</name>
</gene>
<proteinExistence type="predicted"/>
<sequence length="66" mass="7339">MLHCTIRILEALLRRLQPVPPVPADFRVPPPPAPVSSESLRERPLWLAMYGIDIRPCPGCGLGRIV</sequence>
<dbReference type="OrthoDB" id="9429686at2"/>
<dbReference type="KEGG" id="sfa:Sfla_4133"/>
<dbReference type="EMBL" id="CP002475">
    <property type="protein sequence ID" value="ADW05542.1"/>
    <property type="molecule type" value="Genomic_DNA"/>
</dbReference>
<protein>
    <submittedName>
        <fullName evidence="1">Uncharacterized protein</fullName>
    </submittedName>
</protein>
<dbReference type="AlphaFoldDB" id="A0A8D3WIZ4"/>
<reference evidence="1 2" key="1">
    <citation type="submission" date="2011-01" db="EMBL/GenBank/DDBJ databases">
        <title>Complete sequence of chromosome of Streptomyces flavogriseus ATCC 33331.</title>
        <authorList>
            <consortium name="US DOE Joint Genome Institute"/>
            <person name="Lucas S."/>
            <person name="Copeland A."/>
            <person name="Lapidus A."/>
            <person name="Cheng J.-F."/>
            <person name="Goodwin L."/>
            <person name="Pitluck S."/>
            <person name="Davenport K."/>
            <person name="Detter J.C."/>
            <person name="Han C."/>
            <person name="Tapia R."/>
            <person name="Land M."/>
            <person name="Hauser L."/>
            <person name="Kyrpides N."/>
            <person name="Ivanova N."/>
            <person name="Ovchinnikova G."/>
            <person name="Pagani I."/>
            <person name="Brumm P."/>
            <person name="Mead D."/>
            <person name="Woyke T."/>
        </authorList>
    </citation>
    <scope>NUCLEOTIDE SEQUENCE [LARGE SCALE GENOMIC DNA]</scope>
    <source>
        <strain evidence="2">ATCC 33331 / IAF-45CD</strain>
    </source>
</reference>
<dbReference type="Proteomes" id="UP000002066">
    <property type="component" value="Chromosome"/>
</dbReference>
<evidence type="ECO:0000313" key="1">
    <source>
        <dbReference type="EMBL" id="ADW05542.1"/>
    </source>
</evidence>